<dbReference type="Pfam" id="PF12756">
    <property type="entry name" value="zf-C2H2_2"/>
    <property type="match status" value="2"/>
</dbReference>
<accession>A0A9P1IWT3</accession>
<feature type="compositionally biased region" description="Low complexity" evidence="6">
    <location>
        <begin position="307"/>
        <end position="319"/>
    </location>
</feature>
<keyword evidence="1" id="KW-0479">Metal-binding</keyword>
<evidence type="ECO:0000256" key="3">
    <source>
        <dbReference type="ARBA" id="ARBA00022833"/>
    </source>
</evidence>
<evidence type="ECO:0000313" key="10">
    <source>
        <dbReference type="EMBL" id="CAI5452642.1"/>
    </source>
</evidence>
<feature type="signal peptide" evidence="8">
    <location>
        <begin position="1"/>
        <end position="20"/>
    </location>
</feature>
<comment type="caution">
    <text evidence="10">The sequence shown here is derived from an EMBL/GenBank/DDBJ whole genome shotgun (WGS) entry which is preliminary data.</text>
</comment>
<feature type="transmembrane region" description="Helical" evidence="7">
    <location>
        <begin position="61"/>
        <end position="83"/>
    </location>
</feature>
<dbReference type="SMART" id="SM00355">
    <property type="entry name" value="ZnF_C2H2"/>
    <property type="match status" value="4"/>
</dbReference>
<evidence type="ECO:0000313" key="11">
    <source>
        <dbReference type="Proteomes" id="UP001152747"/>
    </source>
</evidence>
<keyword evidence="7" id="KW-0812">Transmembrane</keyword>
<dbReference type="PROSITE" id="PS50157">
    <property type="entry name" value="ZINC_FINGER_C2H2_2"/>
    <property type="match status" value="1"/>
</dbReference>
<dbReference type="Proteomes" id="UP001152747">
    <property type="component" value="Unassembled WGS sequence"/>
</dbReference>
<feature type="compositionally biased region" description="Basic residues" evidence="6">
    <location>
        <begin position="353"/>
        <end position="362"/>
    </location>
</feature>
<evidence type="ECO:0000256" key="8">
    <source>
        <dbReference type="SAM" id="SignalP"/>
    </source>
</evidence>
<dbReference type="InterPro" id="IPR040048">
    <property type="entry name" value="ZNF277"/>
</dbReference>
<keyword evidence="8" id="KW-0732">Signal</keyword>
<evidence type="ECO:0000256" key="7">
    <source>
        <dbReference type="SAM" id="Phobius"/>
    </source>
</evidence>
<keyword evidence="2 5" id="KW-0863">Zinc-finger</keyword>
<feature type="compositionally biased region" description="Basic and acidic residues" evidence="6">
    <location>
        <begin position="363"/>
        <end position="372"/>
    </location>
</feature>
<dbReference type="GO" id="GO:0008270">
    <property type="term" value="F:zinc ion binding"/>
    <property type="evidence" value="ECO:0007669"/>
    <property type="project" value="UniProtKB-KW"/>
</dbReference>
<sequence length="906" mass="104705">MRILSAFFAVLFTFINPTMIVNVITQYESFFNADFPEKVKITFLANIVDAIKNSDIRIKSYVYGFMIIITCVHIGFTCCNLYGIYSCKVKFMKPLIVDIFASLIFLLIFVLFSLFTYWRLNTFGGQSEKEMTKIQLKNLYVGVGFLIVYILWTVITCMAHHDTRKLRADFMYWIEEERQSMRSRHNVSIDNRSDRSSKGSKASRASKGSARSAKSEIVQSSNQRKKSVEETPIGATPAAPFDKKRTKGDYSSVPTCNTPTQREKKVSVVNARFEEAQGGGGVLNKDIANVNESLSKAEGSPTPPATRTPNNSENTSPTNGKGGNRHRRRSTTKGDGAIKNDGENEQQPNSRNGSRHNSKTHTNRKDWSERKSLSQGGANAKNGQNKSDDHKRTRSTNSTSGKRNNQRDSTRTISQGSNGEGYDYSDEYELEEPFSDSEDEDTRPKKPQKMSLTIARGRIRTLSGTVPVVGYSPHWGGPTMCLSCLQFFDLPDQVSQFTDHLLKEHKIVVSEMNLIVDPKRYIEHWRQRFAKESIDKVFPKIEPAVEGDRHFGETDYYYLMSENIAEDRTLRQRLAMRRLEEALSCQQRERDDTSFQLQCIFCRYNARGNRSKIIHHLYMIHHLNLGSPDNLVFVTEYIEHLKEKLHRNECIYCEKIFPDRNTLMDHMRKRNHREVNPKNHYYDKFYIINYLELGKRWLDVLAEDFEDTMPTFVDSDEEEEDQEWCEWQEDNLDADETRVVCLLCEHSEDNGPSLLEHMKTAHEFDLLKQIEDNKLNNYERSKLINFIRKQNYHANCWVCQREDFENPLALQKHIVEHKPLTELPEASVYDNEENLVPLFGNDHFLWMLESILDDIEDSSDADEIEDAKVKLDKLVLESKKNTVDGVIAEDLPELHELNDDDLNELM</sequence>
<keyword evidence="11" id="KW-1185">Reference proteome</keyword>
<dbReference type="InterPro" id="IPR041661">
    <property type="entry name" value="ZN622/Rei1/Reh1_Znf-C2H2"/>
</dbReference>
<dbReference type="InterPro" id="IPR013087">
    <property type="entry name" value="Znf_C2H2_type"/>
</dbReference>
<feature type="region of interest" description="Disordered" evidence="6">
    <location>
        <begin position="279"/>
        <end position="424"/>
    </location>
</feature>
<comment type="similarity">
    <text evidence="4">Belongs to the ZNF277 family.</text>
</comment>
<protein>
    <recommendedName>
        <fullName evidence="9">C2H2-type domain-containing protein</fullName>
    </recommendedName>
</protein>
<evidence type="ECO:0000256" key="4">
    <source>
        <dbReference type="ARBA" id="ARBA00034119"/>
    </source>
</evidence>
<proteinExistence type="inferred from homology"/>
<evidence type="ECO:0000256" key="2">
    <source>
        <dbReference type="ARBA" id="ARBA00022771"/>
    </source>
</evidence>
<keyword evidence="3" id="KW-0862">Zinc</keyword>
<name>A0A9P1IWT3_9PELO</name>
<evidence type="ECO:0000256" key="6">
    <source>
        <dbReference type="SAM" id="MobiDB-lite"/>
    </source>
</evidence>
<feature type="compositionally biased region" description="Low complexity" evidence="6">
    <location>
        <begin position="199"/>
        <end position="212"/>
    </location>
</feature>
<evidence type="ECO:0000256" key="1">
    <source>
        <dbReference type="ARBA" id="ARBA00022723"/>
    </source>
</evidence>
<feature type="compositionally biased region" description="Polar residues" evidence="6">
    <location>
        <begin position="373"/>
        <end position="385"/>
    </location>
</feature>
<dbReference type="SUPFAM" id="SSF57667">
    <property type="entry name" value="beta-beta-alpha zinc fingers"/>
    <property type="match status" value="2"/>
</dbReference>
<dbReference type="AlphaFoldDB" id="A0A9P1IWT3"/>
<keyword evidence="7" id="KW-1133">Transmembrane helix</keyword>
<gene>
    <name evidence="10" type="ORF">CAMP_LOCUS15279</name>
</gene>
<feature type="chain" id="PRO_5040447551" description="C2H2-type domain-containing protein" evidence="8">
    <location>
        <begin position="21"/>
        <end position="906"/>
    </location>
</feature>
<feature type="transmembrane region" description="Helical" evidence="7">
    <location>
        <begin position="138"/>
        <end position="159"/>
    </location>
</feature>
<organism evidence="10 11">
    <name type="scientific">Caenorhabditis angaria</name>
    <dbReference type="NCBI Taxonomy" id="860376"/>
    <lineage>
        <taxon>Eukaryota</taxon>
        <taxon>Metazoa</taxon>
        <taxon>Ecdysozoa</taxon>
        <taxon>Nematoda</taxon>
        <taxon>Chromadorea</taxon>
        <taxon>Rhabditida</taxon>
        <taxon>Rhabditina</taxon>
        <taxon>Rhabditomorpha</taxon>
        <taxon>Rhabditoidea</taxon>
        <taxon>Rhabditidae</taxon>
        <taxon>Peloderinae</taxon>
        <taxon>Caenorhabditis</taxon>
    </lineage>
</organism>
<feature type="region of interest" description="Disordered" evidence="6">
    <location>
        <begin position="184"/>
        <end position="267"/>
    </location>
</feature>
<feature type="transmembrane region" description="Helical" evidence="7">
    <location>
        <begin position="95"/>
        <end position="118"/>
    </location>
</feature>
<dbReference type="PANTHER" id="PTHR13267:SF3">
    <property type="entry name" value="ZINC FINGER PROTEIN 277"/>
    <property type="match status" value="1"/>
</dbReference>
<feature type="domain" description="C2H2-type" evidence="9">
    <location>
        <begin position="648"/>
        <end position="677"/>
    </location>
</feature>
<evidence type="ECO:0000256" key="5">
    <source>
        <dbReference type="PROSITE-ProRule" id="PRU00042"/>
    </source>
</evidence>
<dbReference type="PROSITE" id="PS00028">
    <property type="entry name" value="ZINC_FINGER_C2H2_1"/>
    <property type="match status" value="1"/>
</dbReference>
<dbReference type="InterPro" id="IPR036236">
    <property type="entry name" value="Znf_C2H2_sf"/>
</dbReference>
<keyword evidence="7" id="KW-0472">Membrane</keyword>
<reference evidence="10" key="1">
    <citation type="submission" date="2022-11" db="EMBL/GenBank/DDBJ databases">
        <authorList>
            <person name="Kikuchi T."/>
        </authorList>
    </citation>
    <scope>NUCLEOTIDE SEQUENCE</scope>
    <source>
        <strain evidence="10">PS1010</strain>
    </source>
</reference>
<dbReference type="PANTHER" id="PTHR13267">
    <property type="entry name" value="ZINC FINGER PROTEIN 277"/>
    <property type="match status" value="1"/>
</dbReference>
<evidence type="ECO:0000259" key="9">
    <source>
        <dbReference type="PROSITE" id="PS50157"/>
    </source>
</evidence>
<dbReference type="OrthoDB" id="278606at2759"/>
<dbReference type="EMBL" id="CANHGI010000005">
    <property type="protein sequence ID" value="CAI5452642.1"/>
    <property type="molecule type" value="Genomic_DNA"/>
</dbReference>